<protein>
    <recommendedName>
        <fullName evidence="4">Enkurin domain-containing protein</fullName>
    </recommendedName>
</protein>
<evidence type="ECO:0000313" key="2">
    <source>
        <dbReference type="EMBL" id="CDW74155.1"/>
    </source>
</evidence>
<sequence>MNRSKEIDKIDSDKFEKNQLKEEIDYLRKQLHNRESDEQLIGIAQNLATIAKSVLPSPKPGQKMNPKRIKHKKLYGDALQFDPSKGLKQPQITPFGLFPSISRSNNMLLDESNAHQYPSNDYMSIADQSISSNNYRTATILSHRASSQSLIQASKLTSNNNSPDKQRFQILDQKQKYVSSKFKSNKSNKNHYNNSNQTEGGTDHSNQVIFKSFSKRNLNDVLDKFNDQLMVQNGFKTQRVINLSTNFGMSLAKKREYVEKERNLENLISLSRKDKPFFERHVSVEQLLLKDEFKIVRERTRLILADRKRFLDQIMQKNDIQPYSSQ</sequence>
<evidence type="ECO:0008006" key="4">
    <source>
        <dbReference type="Google" id="ProtNLM"/>
    </source>
</evidence>
<accession>A0A077ZW27</accession>
<keyword evidence="3" id="KW-1185">Reference proteome</keyword>
<dbReference type="Proteomes" id="UP000039865">
    <property type="component" value="Unassembled WGS sequence"/>
</dbReference>
<feature type="region of interest" description="Disordered" evidence="1">
    <location>
        <begin position="181"/>
        <end position="204"/>
    </location>
</feature>
<reference evidence="2 3" key="1">
    <citation type="submission" date="2014-06" db="EMBL/GenBank/DDBJ databases">
        <authorList>
            <person name="Swart Estienne"/>
        </authorList>
    </citation>
    <scope>NUCLEOTIDE SEQUENCE [LARGE SCALE GENOMIC DNA]</scope>
    <source>
        <strain evidence="2 3">130c</strain>
    </source>
</reference>
<name>A0A077ZW27_STYLE</name>
<dbReference type="AlphaFoldDB" id="A0A077ZW27"/>
<gene>
    <name evidence="2" type="primary">Contig9727.g10405</name>
    <name evidence="2" type="ORF">STYLEM_3149</name>
</gene>
<organism evidence="2 3">
    <name type="scientific">Stylonychia lemnae</name>
    <name type="common">Ciliate</name>
    <dbReference type="NCBI Taxonomy" id="5949"/>
    <lineage>
        <taxon>Eukaryota</taxon>
        <taxon>Sar</taxon>
        <taxon>Alveolata</taxon>
        <taxon>Ciliophora</taxon>
        <taxon>Intramacronucleata</taxon>
        <taxon>Spirotrichea</taxon>
        <taxon>Stichotrichia</taxon>
        <taxon>Sporadotrichida</taxon>
        <taxon>Oxytrichidae</taxon>
        <taxon>Stylonychinae</taxon>
        <taxon>Stylonychia</taxon>
    </lineage>
</organism>
<dbReference type="EMBL" id="CCKQ01003049">
    <property type="protein sequence ID" value="CDW74155.1"/>
    <property type="molecule type" value="Genomic_DNA"/>
</dbReference>
<proteinExistence type="predicted"/>
<evidence type="ECO:0000313" key="3">
    <source>
        <dbReference type="Proteomes" id="UP000039865"/>
    </source>
</evidence>
<dbReference type="InParanoid" id="A0A077ZW27"/>
<evidence type="ECO:0000256" key="1">
    <source>
        <dbReference type="SAM" id="MobiDB-lite"/>
    </source>
</evidence>